<keyword evidence="2" id="KW-1185">Reference proteome</keyword>
<name>A0A5N6LPL7_9ASTR</name>
<dbReference type="Proteomes" id="UP000326396">
    <property type="component" value="Linkage Group LG9"/>
</dbReference>
<protein>
    <submittedName>
        <fullName evidence="1">Uncharacterized protein</fullName>
    </submittedName>
</protein>
<accession>A0A5N6LPL7</accession>
<dbReference type="AlphaFoldDB" id="A0A5N6LPL7"/>
<gene>
    <name evidence="1" type="ORF">E3N88_40325</name>
</gene>
<evidence type="ECO:0000313" key="2">
    <source>
        <dbReference type="Proteomes" id="UP000326396"/>
    </source>
</evidence>
<sequence>MNKLCAFQNLLGPLTGHPSMHSLSLAYSCASPEKACKKTKSTQWLAHNSISKSSFESYLYGQLDALRNPVSIHIGTRCHPMASTERPTVCSFKSDYGEHPMASTERPNQYVLP</sequence>
<evidence type="ECO:0000313" key="1">
    <source>
        <dbReference type="EMBL" id="KAD2393348.1"/>
    </source>
</evidence>
<dbReference type="EMBL" id="SZYD01000019">
    <property type="protein sequence ID" value="KAD2393348.1"/>
    <property type="molecule type" value="Genomic_DNA"/>
</dbReference>
<proteinExistence type="predicted"/>
<comment type="caution">
    <text evidence="1">The sequence shown here is derived from an EMBL/GenBank/DDBJ whole genome shotgun (WGS) entry which is preliminary data.</text>
</comment>
<reference evidence="1 2" key="1">
    <citation type="submission" date="2019-05" db="EMBL/GenBank/DDBJ databases">
        <title>Mikania micrantha, genome provides insights into the molecular mechanism of rapid growth.</title>
        <authorList>
            <person name="Liu B."/>
        </authorList>
    </citation>
    <scope>NUCLEOTIDE SEQUENCE [LARGE SCALE GENOMIC DNA]</scope>
    <source>
        <strain evidence="1">NLD-2019</strain>
        <tissue evidence="1">Leaf</tissue>
    </source>
</reference>
<dbReference type="PROSITE" id="PS51257">
    <property type="entry name" value="PROKAR_LIPOPROTEIN"/>
    <property type="match status" value="1"/>
</dbReference>
<organism evidence="1 2">
    <name type="scientific">Mikania micrantha</name>
    <name type="common">bitter vine</name>
    <dbReference type="NCBI Taxonomy" id="192012"/>
    <lineage>
        <taxon>Eukaryota</taxon>
        <taxon>Viridiplantae</taxon>
        <taxon>Streptophyta</taxon>
        <taxon>Embryophyta</taxon>
        <taxon>Tracheophyta</taxon>
        <taxon>Spermatophyta</taxon>
        <taxon>Magnoliopsida</taxon>
        <taxon>eudicotyledons</taxon>
        <taxon>Gunneridae</taxon>
        <taxon>Pentapetalae</taxon>
        <taxon>asterids</taxon>
        <taxon>campanulids</taxon>
        <taxon>Asterales</taxon>
        <taxon>Asteraceae</taxon>
        <taxon>Asteroideae</taxon>
        <taxon>Heliantheae alliance</taxon>
        <taxon>Eupatorieae</taxon>
        <taxon>Mikania</taxon>
    </lineage>
</organism>